<protein>
    <recommendedName>
        <fullName evidence="3">Mos1 transposase HTH domain-containing protein</fullName>
    </recommendedName>
</protein>
<sequence>RVASRSHYRIRAASISKYSDNLRKGWHNLLMVDRARRWIYRAGFPRHENSKDGIREAAEFAEGAAEKGMGMADMCERHKNLTFIINILLDNDYSLNFIFDTVNQRIKNLIKNRYTVHNDLTDKVCANETASWLTVPYIPRHTEKFR</sequence>
<dbReference type="EMBL" id="KQ981430">
    <property type="protein sequence ID" value="KYN41742.1"/>
    <property type="molecule type" value="Genomic_DNA"/>
</dbReference>
<keyword evidence="2" id="KW-1185">Reference proteome</keyword>
<reference evidence="1 2" key="1">
    <citation type="submission" date="2016-03" db="EMBL/GenBank/DDBJ databases">
        <title>Trachymyrmex septentrionalis WGS genome.</title>
        <authorList>
            <person name="Nygaard S."/>
            <person name="Hu H."/>
            <person name="Boomsma J."/>
            <person name="Zhang G."/>
        </authorList>
    </citation>
    <scope>NUCLEOTIDE SEQUENCE [LARGE SCALE GENOMIC DNA]</scope>
    <source>
        <strain evidence="1">Tsep2-gDNA-1</strain>
        <tissue evidence="1">Whole body</tissue>
    </source>
</reference>
<evidence type="ECO:0000313" key="2">
    <source>
        <dbReference type="Proteomes" id="UP000078541"/>
    </source>
</evidence>
<gene>
    <name evidence="1" type="ORF">ALC56_03885</name>
</gene>
<evidence type="ECO:0008006" key="3">
    <source>
        <dbReference type="Google" id="ProtNLM"/>
    </source>
</evidence>
<organism evidence="1 2">
    <name type="scientific">Trachymyrmex septentrionalis</name>
    <dbReference type="NCBI Taxonomy" id="34720"/>
    <lineage>
        <taxon>Eukaryota</taxon>
        <taxon>Metazoa</taxon>
        <taxon>Ecdysozoa</taxon>
        <taxon>Arthropoda</taxon>
        <taxon>Hexapoda</taxon>
        <taxon>Insecta</taxon>
        <taxon>Pterygota</taxon>
        <taxon>Neoptera</taxon>
        <taxon>Endopterygota</taxon>
        <taxon>Hymenoptera</taxon>
        <taxon>Apocrita</taxon>
        <taxon>Aculeata</taxon>
        <taxon>Formicoidea</taxon>
        <taxon>Formicidae</taxon>
        <taxon>Myrmicinae</taxon>
        <taxon>Trachymyrmex</taxon>
    </lineage>
</organism>
<proteinExistence type="predicted"/>
<evidence type="ECO:0000313" key="1">
    <source>
        <dbReference type="EMBL" id="KYN41742.1"/>
    </source>
</evidence>
<feature type="non-terminal residue" evidence="1">
    <location>
        <position position="1"/>
    </location>
</feature>
<dbReference type="Proteomes" id="UP000078541">
    <property type="component" value="Unassembled WGS sequence"/>
</dbReference>
<name>A0A195FN49_9HYME</name>
<accession>A0A195FN49</accession>
<dbReference type="AlphaFoldDB" id="A0A195FN49"/>